<evidence type="ECO:0000256" key="4">
    <source>
        <dbReference type="ARBA" id="ARBA00022643"/>
    </source>
</evidence>
<keyword evidence="1" id="KW-0813">Transport</keyword>
<dbReference type="GO" id="GO:0010181">
    <property type="term" value="F:FMN binding"/>
    <property type="evidence" value="ECO:0007669"/>
    <property type="project" value="InterPro"/>
</dbReference>
<evidence type="ECO:0000313" key="7">
    <source>
        <dbReference type="EMBL" id="SUB57529.1"/>
    </source>
</evidence>
<dbReference type="SMART" id="SM00900">
    <property type="entry name" value="FMN_bind"/>
    <property type="match status" value="1"/>
</dbReference>
<evidence type="ECO:0000256" key="3">
    <source>
        <dbReference type="ARBA" id="ARBA00022630"/>
    </source>
</evidence>
<dbReference type="STRING" id="1122949.GCA_000378725_01110"/>
<proteinExistence type="predicted"/>
<dbReference type="OrthoDB" id="9794010at2"/>
<evidence type="ECO:0000259" key="6">
    <source>
        <dbReference type="SMART" id="SM00900"/>
    </source>
</evidence>
<sequence length="195" mass="21219">MKEHIKFGLILLFFCVFSAGLLSVANGFTAPIIAQAELEKALASYESIFGDAADDFKEYDQDKLNKIKEENKAIDKIFIAQKDGKVVGYGINFKATGFGGDMINAIGILLDGDKIAGFRNISNQETSGFGTRITTEEYYPLYEGKSAAVPVELSPNPDKENQIPWLTGATVTSKGVLAGDNAVIDVYNKYLKEGK</sequence>
<keyword evidence="5" id="KW-0249">Electron transport</keyword>
<keyword evidence="3" id="KW-0285">Flavoprotein</keyword>
<name>A0A379C5Z7_9FIRM</name>
<dbReference type="AlphaFoldDB" id="A0A379C5Z7"/>
<dbReference type="InterPro" id="IPR007329">
    <property type="entry name" value="FMN-bd"/>
</dbReference>
<dbReference type="Proteomes" id="UP000255517">
    <property type="component" value="Unassembled WGS sequence"/>
</dbReference>
<organism evidence="7 8">
    <name type="scientific">Peptoniphilus lacrimalis</name>
    <dbReference type="NCBI Taxonomy" id="33031"/>
    <lineage>
        <taxon>Bacteria</taxon>
        <taxon>Bacillati</taxon>
        <taxon>Bacillota</taxon>
        <taxon>Tissierellia</taxon>
        <taxon>Tissierellales</taxon>
        <taxon>Peptoniphilaceae</taxon>
        <taxon>Peptoniphilus</taxon>
    </lineage>
</organism>
<dbReference type="Pfam" id="PF04205">
    <property type="entry name" value="FMN_bind"/>
    <property type="match status" value="1"/>
</dbReference>
<accession>A0A379C5Z7</accession>
<evidence type="ECO:0000256" key="5">
    <source>
        <dbReference type="ARBA" id="ARBA00022982"/>
    </source>
</evidence>
<dbReference type="PIRSF" id="PIRSF006091">
    <property type="entry name" value="E_trnsport_RnfG"/>
    <property type="match status" value="1"/>
</dbReference>
<evidence type="ECO:0000256" key="1">
    <source>
        <dbReference type="ARBA" id="ARBA00022448"/>
    </source>
</evidence>
<dbReference type="GO" id="GO:0022900">
    <property type="term" value="P:electron transport chain"/>
    <property type="evidence" value="ECO:0007669"/>
    <property type="project" value="InterPro"/>
</dbReference>
<dbReference type="EMBL" id="UGSZ01000001">
    <property type="protein sequence ID" value="SUB57529.1"/>
    <property type="molecule type" value="Genomic_DNA"/>
</dbReference>
<dbReference type="RefSeq" id="WP_019034860.1">
    <property type="nucleotide sequence ID" value="NZ_UGSZ01000001.1"/>
</dbReference>
<evidence type="ECO:0000256" key="2">
    <source>
        <dbReference type="ARBA" id="ARBA00022553"/>
    </source>
</evidence>
<dbReference type="PANTHER" id="PTHR36118">
    <property type="entry name" value="ION-TRANSLOCATING OXIDOREDUCTASE COMPLEX SUBUNIT G"/>
    <property type="match status" value="1"/>
</dbReference>
<dbReference type="GO" id="GO:0009055">
    <property type="term" value="F:electron transfer activity"/>
    <property type="evidence" value="ECO:0007669"/>
    <property type="project" value="InterPro"/>
</dbReference>
<dbReference type="GO" id="GO:0005886">
    <property type="term" value="C:plasma membrane"/>
    <property type="evidence" value="ECO:0007669"/>
    <property type="project" value="InterPro"/>
</dbReference>
<dbReference type="InterPro" id="IPR010209">
    <property type="entry name" value="Ion_transpt_RnfG/RsxG"/>
</dbReference>
<feature type="domain" description="FMN-binding" evidence="6">
    <location>
        <begin position="97"/>
        <end position="187"/>
    </location>
</feature>
<keyword evidence="2" id="KW-0597">Phosphoprotein</keyword>
<gene>
    <name evidence="7" type="ORF">NCTC13149_01372</name>
</gene>
<keyword evidence="4" id="KW-0288">FMN</keyword>
<evidence type="ECO:0000313" key="8">
    <source>
        <dbReference type="Proteomes" id="UP000255517"/>
    </source>
</evidence>
<protein>
    <submittedName>
        <fullName evidence="7">Electron transport complex protein RnfG</fullName>
    </submittedName>
</protein>
<reference evidence="7 8" key="1">
    <citation type="submission" date="2018-06" db="EMBL/GenBank/DDBJ databases">
        <authorList>
            <consortium name="Pathogen Informatics"/>
            <person name="Doyle S."/>
        </authorList>
    </citation>
    <scope>NUCLEOTIDE SEQUENCE [LARGE SCALE GENOMIC DNA]</scope>
    <source>
        <strain evidence="7 8">NCTC13149</strain>
    </source>
</reference>
<dbReference type="PANTHER" id="PTHR36118:SF1">
    <property type="entry name" value="ION-TRANSLOCATING OXIDOREDUCTASE COMPLEX SUBUNIT G"/>
    <property type="match status" value="1"/>
</dbReference>